<keyword evidence="1 4" id="KW-0349">Heme</keyword>
<dbReference type="Pfam" id="PF13442">
    <property type="entry name" value="Cytochrome_CBB3"/>
    <property type="match status" value="1"/>
</dbReference>
<dbReference type="PROSITE" id="PS51007">
    <property type="entry name" value="CYTC"/>
    <property type="match status" value="1"/>
</dbReference>
<dbReference type="OrthoDB" id="14888at2"/>
<evidence type="ECO:0000313" key="6">
    <source>
        <dbReference type="EMBL" id="SNZ09686.1"/>
    </source>
</evidence>
<dbReference type="RefSeq" id="WP_097000768.1">
    <property type="nucleotide sequence ID" value="NZ_OBEI01000007.1"/>
</dbReference>
<keyword evidence="7" id="KW-1185">Reference proteome</keyword>
<dbReference type="Proteomes" id="UP000219036">
    <property type="component" value="Unassembled WGS sequence"/>
</dbReference>
<evidence type="ECO:0000259" key="5">
    <source>
        <dbReference type="PROSITE" id="PS51007"/>
    </source>
</evidence>
<protein>
    <submittedName>
        <fullName evidence="6">Cytochrome C oxidase, cbb3-type, subunit III</fullName>
    </submittedName>
</protein>
<dbReference type="InterPro" id="IPR036909">
    <property type="entry name" value="Cyt_c-like_dom_sf"/>
</dbReference>
<dbReference type="InterPro" id="IPR009056">
    <property type="entry name" value="Cyt_c-like_dom"/>
</dbReference>
<dbReference type="GO" id="GO:0009055">
    <property type="term" value="F:electron transfer activity"/>
    <property type="evidence" value="ECO:0007669"/>
    <property type="project" value="InterPro"/>
</dbReference>
<sequence length="156" mass="18077">MKRVVAGFGIFSVLIFGCQTKPSQPPEAEIKKGYLVYKNNCSMCHWETVKPEQLRDIRKKVMRGERPPFGAPPMSEVSARVKKFYPTEEKFVAFVKDYITNPSKEKGVCLPMAYKIFGVMPPVGKNMSEDAKEAVAKWLYYRFNMSWEEFMKKHPH</sequence>
<dbReference type="GO" id="GO:0046872">
    <property type="term" value="F:metal ion binding"/>
    <property type="evidence" value="ECO:0007669"/>
    <property type="project" value="UniProtKB-KW"/>
</dbReference>
<reference evidence="7" key="1">
    <citation type="submission" date="2017-09" db="EMBL/GenBank/DDBJ databases">
        <authorList>
            <person name="Varghese N."/>
            <person name="Submissions S."/>
        </authorList>
    </citation>
    <scope>NUCLEOTIDE SEQUENCE [LARGE SCALE GENOMIC DNA]</scope>
    <source>
        <strain evidence="7">DSM 15103</strain>
    </source>
</reference>
<keyword evidence="3 4" id="KW-0408">Iron</keyword>
<dbReference type="Gene3D" id="1.10.760.10">
    <property type="entry name" value="Cytochrome c-like domain"/>
    <property type="match status" value="1"/>
</dbReference>
<evidence type="ECO:0000256" key="3">
    <source>
        <dbReference type="ARBA" id="ARBA00023004"/>
    </source>
</evidence>
<keyword evidence="2 4" id="KW-0479">Metal-binding</keyword>
<dbReference type="PROSITE" id="PS51257">
    <property type="entry name" value="PROKAR_LIPOPROTEIN"/>
    <property type="match status" value="1"/>
</dbReference>
<dbReference type="SUPFAM" id="SSF46626">
    <property type="entry name" value="Cytochrome c"/>
    <property type="match status" value="1"/>
</dbReference>
<name>A0A285NPB0_9AQUI</name>
<evidence type="ECO:0000313" key="7">
    <source>
        <dbReference type="Proteomes" id="UP000219036"/>
    </source>
</evidence>
<feature type="domain" description="Cytochrome c" evidence="5">
    <location>
        <begin position="28"/>
        <end position="143"/>
    </location>
</feature>
<dbReference type="AlphaFoldDB" id="A0A285NPB0"/>
<evidence type="ECO:0000256" key="4">
    <source>
        <dbReference type="PROSITE-ProRule" id="PRU00433"/>
    </source>
</evidence>
<evidence type="ECO:0000256" key="2">
    <source>
        <dbReference type="ARBA" id="ARBA00022723"/>
    </source>
</evidence>
<dbReference type="GO" id="GO:0020037">
    <property type="term" value="F:heme binding"/>
    <property type="evidence" value="ECO:0007669"/>
    <property type="project" value="InterPro"/>
</dbReference>
<dbReference type="EMBL" id="OBEI01000007">
    <property type="protein sequence ID" value="SNZ09686.1"/>
    <property type="molecule type" value="Genomic_DNA"/>
</dbReference>
<accession>A0A285NPB0</accession>
<proteinExistence type="predicted"/>
<gene>
    <name evidence="6" type="ORF">SAMN06265182_1609</name>
</gene>
<evidence type="ECO:0000256" key="1">
    <source>
        <dbReference type="ARBA" id="ARBA00022617"/>
    </source>
</evidence>
<organism evidence="6 7">
    <name type="scientific">Persephonella hydrogeniphila</name>
    <dbReference type="NCBI Taxonomy" id="198703"/>
    <lineage>
        <taxon>Bacteria</taxon>
        <taxon>Pseudomonadati</taxon>
        <taxon>Aquificota</taxon>
        <taxon>Aquificia</taxon>
        <taxon>Aquificales</taxon>
        <taxon>Hydrogenothermaceae</taxon>
        <taxon>Persephonella</taxon>
    </lineage>
</organism>